<dbReference type="RefSeq" id="WP_159430492.1">
    <property type="nucleotide sequence ID" value="NZ_FQUG01000005.1"/>
</dbReference>
<evidence type="ECO:0000313" key="2">
    <source>
        <dbReference type="EMBL" id="SHE91981.1"/>
    </source>
</evidence>
<organism evidence="2 3">
    <name type="scientific">Schwartzia succinivorans DSM 10502</name>
    <dbReference type="NCBI Taxonomy" id="1123243"/>
    <lineage>
        <taxon>Bacteria</taxon>
        <taxon>Bacillati</taxon>
        <taxon>Bacillota</taxon>
        <taxon>Negativicutes</taxon>
        <taxon>Selenomonadales</taxon>
        <taxon>Selenomonadaceae</taxon>
        <taxon>Schwartzia</taxon>
    </lineage>
</organism>
<keyword evidence="3" id="KW-1185">Reference proteome</keyword>
<sequence>MFKNVIDISDIACDYDGFTAEMSGMAKMKRLKDKLAEKEKHSGTGKKEKKNDMKR</sequence>
<evidence type="ECO:0000313" key="3">
    <source>
        <dbReference type="Proteomes" id="UP000184404"/>
    </source>
</evidence>
<dbReference type="Proteomes" id="UP000184404">
    <property type="component" value="Unassembled WGS sequence"/>
</dbReference>
<dbReference type="AlphaFoldDB" id="A0A1M4XF05"/>
<proteinExistence type="predicted"/>
<evidence type="ECO:0000256" key="1">
    <source>
        <dbReference type="SAM" id="MobiDB-lite"/>
    </source>
</evidence>
<feature type="compositionally biased region" description="Basic and acidic residues" evidence="1">
    <location>
        <begin position="33"/>
        <end position="55"/>
    </location>
</feature>
<dbReference type="EMBL" id="FQUG01000005">
    <property type="protein sequence ID" value="SHE91981.1"/>
    <property type="molecule type" value="Genomic_DNA"/>
</dbReference>
<feature type="region of interest" description="Disordered" evidence="1">
    <location>
        <begin position="31"/>
        <end position="55"/>
    </location>
</feature>
<accession>A0A1M4XF05</accession>
<dbReference type="STRING" id="1123243.SAMN02745190_01459"/>
<protein>
    <submittedName>
        <fullName evidence="2">Uncharacterized protein</fullName>
    </submittedName>
</protein>
<reference evidence="2 3" key="1">
    <citation type="submission" date="2016-11" db="EMBL/GenBank/DDBJ databases">
        <authorList>
            <person name="Jaros S."/>
            <person name="Januszkiewicz K."/>
            <person name="Wedrychowicz H."/>
        </authorList>
    </citation>
    <scope>NUCLEOTIDE SEQUENCE [LARGE SCALE GENOMIC DNA]</scope>
    <source>
        <strain evidence="2 3">DSM 10502</strain>
    </source>
</reference>
<name>A0A1M4XF05_9FIRM</name>
<gene>
    <name evidence="2" type="ORF">SAMN02745190_01459</name>
</gene>